<organism evidence="1 2">
    <name type="scientific">Psilocybe cf. subviscida</name>
    <dbReference type="NCBI Taxonomy" id="2480587"/>
    <lineage>
        <taxon>Eukaryota</taxon>
        <taxon>Fungi</taxon>
        <taxon>Dikarya</taxon>
        <taxon>Basidiomycota</taxon>
        <taxon>Agaricomycotina</taxon>
        <taxon>Agaricomycetes</taxon>
        <taxon>Agaricomycetidae</taxon>
        <taxon>Agaricales</taxon>
        <taxon>Agaricineae</taxon>
        <taxon>Strophariaceae</taxon>
        <taxon>Psilocybe</taxon>
    </lineage>
</organism>
<accession>A0A8H5B7E8</accession>
<comment type="caution">
    <text evidence="1">The sequence shown here is derived from an EMBL/GenBank/DDBJ whole genome shotgun (WGS) entry which is preliminary data.</text>
</comment>
<keyword evidence="2" id="KW-1185">Reference proteome</keyword>
<proteinExistence type="predicted"/>
<evidence type="ECO:0000313" key="2">
    <source>
        <dbReference type="Proteomes" id="UP000567179"/>
    </source>
</evidence>
<dbReference type="EMBL" id="JAACJJ010000031">
    <property type="protein sequence ID" value="KAF5317942.1"/>
    <property type="molecule type" value="Genomic_DNA"/>
</dbReference>
<evidence type="ECO:0000313" key="1">
    <source>
        <dbReference type="EMBL" id="KAF5317942.1"/>
    </source>
</evidence>
<dbReference type="Proteomes" id="UP000567179">
    <property type="component" value="Unassembled WGS sequence"/>
</dbReference>
<protein>
    <submittedName>
        <fullName evidence="1">Uncharacterized protein</fullName>
    </submittedName>
</protein>
<name>A0A8H5B7E8_9AGAR</name>
<sequence length="219" mass="24554">MSFTPVSFIYIDIHNVALQANTFLNSGGRATQENIFNGHDHVPVPGTFSTVPDTIPTLSRATERRVEAQQRIRRKLEEVSAHTESTLSRLGPVASLAMAILSVVENDVSCNMRLVDLAMDAHAVAYIAVISFLHRWPRISKKTTKKLIELLDMIHIFLVKAVATGNIVARLRKIASRNQRKIKMMSMREELLSLLRQIERNDDADVMSSLNAALEHSNQ</sequence>
<reference evidence="1 2" key="1">
    <citation type="journal article" date="2020" name="ISME J.">
        <title>Uncovering the hidden diversity of litter-decomposition mechanisms in mushroom-forming fungi.</title>
        <authorList>
            <person name="Floudas D."/>
            <person name="Bentzer J."/>
            <person name="Ahren D."/>
            <person name="Johansson T."/>
            <person name="Persson P."/>
            <person name="Tunlid A."/>
        </authorList>
    </citation>
    <scope>NUCLEOTIDE SEQUENCE [LARGE SCALE GENOMIC DNA]</scope>
    <source>
        <strain evidence="1 2">CBS 101986</strain>
    </source>
</reference>
<dbReference type="AlphaFoldDB" id="A0A8H5B7E8"/>
<gene>
    <name evidence="1" type="ORF">D9619_012217</name>
</gene>